<dbReference type="Pfam" id="PF13302">
    <property type="entry name" value="Acetyltransf_3"/>
    <property type="match status" value="1"/>
</dbReference>
<evidence type="ECO:0000259" key="1">
    <source>
        <dbReference type="PROSITE" id="PS51186"/>
    </source>
</evidence>
<dbReference type="InterPro" id="IPR000182">
    <property type="entry name" value="GNAT_dom"/>
</dbReference>
<dbReference type="PANTHER" id="PTHR43415:SF3">
    <property type="entry name" value="GNAT-FAMILY ACETYLTRANSFERASE"/>
    <property type="match status" value="1"/>
</dbReference>
<dbReference type="PROSITE" id="PS51186">
    <property type="entry name" value="GNAT"/>
    <property type="match status" value="1"/>
</dbReference>
<proteinExistence type="predicted"/>
<keyword evidence="3" id="KW-1185">Reference proteome</keyword>
<accession>A0ABS1WHB5</accession>
<sequence length="178" mass="20963">MESERILFKALEKEDLPLRVEWLNNKIVRDTLFVQFPLSLKETEAWYERVLQDNSRRDLMLVEKETGKAIGFAGYVNIDWLNRKAEPFIAIGDTEAWGKRYGTEVVHYLLDYGFNELGFNRQYGFILDFNKGAVKMDLRAGFEEEGLLIDDVFVHGKFHNRIMVGVTRDKFNKRFDKK</sequence>
<feature type="domain" description="N-acetyltransferase" evidence="1">
    <location>
        <begin position="6"/>
        <end position="169"/>
    </location>
</feature>
<gene>
    <name evidence="2" type="ORF">JAO71_01790</name>
</gene>
<dbReference type="InterPro" id="IPR016181">
    <property type="entry name" value="Acyl_CoA_acyltransferase"/>
</dbReference>
<name>A0ABS1WHB5_9FLAO</name>
<dbReference type="PANTHER" id="PTHR43415">
    <property type="entry name" value="SPERMIDINE N(1)-ACETYLTRANSFERASE"/>
    <property type="match status" value="1"/>
</dbReference>
<dbReference type="Gene3D" id="3.40.630.30">
    <property type="match status" value="1"/>
</dbReference>
<dbReference type="SUPFAM" id="SSF55729">
    <property type="entry name" value="Acyl-CoA N-acyltransferases (Nat)"/>
    <property type="match status" value="1"/>
</dbReference>
<evidence type="ECO:0000313" key="3">
    <source>
        <dbReference type="Proteomes" id="UP000605013"/>
    </source>
</evidence>
<reference evidence="2 3" key="1">
    <citation type="submission" date="2020-12" db="EMBL/GenBank/DDBJ databases">
        <title>Olleya sediminilitoris sp. nov., isolated from a tidal flat.</title>
        <authorList>
            <person name="Park S."/>
            <person name="Yoon J.-H."/>
        </authorList>
    </citation>
    <scope>NUCLEOTIDE SEQUENCE [LARGE SCALE GENOMIC DNA]</scope>
    <source>
        <strain evidence="2 3">YSTF-M6</strain>
    </source>
</reference>
<protein>
    <submittedName>
        <fullName evidence="2">GNAT family N-acetyltransferase</fullName>
    </submittedName>
</protein>
<dbReference type="Proteomes" id="UP000605013">
    <property type="component" value="Unassembled WGS sequence"/>
</dbReference>
<dbReference type="EMBL" id="JAEMEF010000001">
    <property type="protein sequence ID" value="MBL7558519.1"/>
    <property type="molecule type" value="Genomic_DNA"/>
</dbReference>
<organism evidence="2 3">
    <name type="scientific">Olleya sediminilitoris</name>
    <dbReference type="NCBI Taxonomy" id="2795739"/>
    <lineage>
        <taxon>Bacteria</taxon>
        <taxon>Pseudomonadati</taxon>
        <taxon>Bacteroidota</taxon>
        <taxon>Flavobacteriia</taxon>
        <taxon>Flavobacteriales</taxon>
        <taxon>Flavobacteriaceae</taxon>
    </lineage>
</organism>
<evidence type="ECO:0000313" key="2">
    <source>
        <dbReference type="EMBL" id="MBL7558519.1"/>
    </source>
</evidence>
<comment type="caution">
    <text evidence="2">The sequence shown here is derived from an EMBL/GenBank/DDBJ whole genome shotgun (WGS) entry which is preliminary data.</text>
</comment>
<dbReference type="RefSeq" id="WP_202998528.1">
    <property type="nucleotide sequence ID" value="NZ_JAEMEF010000001.1"/>
</dbReference>